<dbReference type="Gene3D" id="3.40.50.1010">
    <property type="entry name" value="5'-nuclease"/>
    <property type="match status" value="1"/>
</dbReference>
<dbReference type="Proteomes" id="UP000006443">
    <property type="component" value="Unassembled WGS sequence"/>
</dbReference>
<dbReference type="InterPro" id="IPR002716">
    <property type="entry name" value="PIN_dom"/>
</dbReference>
<dbReference type="SUPFAM" id="SSF88723">
    <property type="entry name" value="PIN domain-like"/>
    <property type="match status" value="1"/>
</dbReference>
<evidence type="ECO:0000313" key="3">
    <source>
        <dbReference type="Proteomes" id="UP000006443"/>
    </source>
</evidence>
<accession>C0GFP2</accession>
<feature type="domain" description="PIN" evidence="1">
    <location>
        <begin position="6"/>
        <end position="126"/>
    </location>
</feature>
<dbReference type="OrthoDB" id="9789052at2"/>
<dbReference type="Pfam" id="PF01850">
    <property type="entry name" value="PIN"/>
    <property type="match status" value="1"/>
</dbReference>
<name>C0GFP2_DETAL</name>
<keyword evidence="3" id="KW-1185">Reference proteome</keyword>
<dbReference type="eggNOG" id="COG5611">
    <property type="taxonomic scope" value="Bacteria"/>
</dbReference>
<dbReference type="InterPro" id="IPR052106">
    <property type="entry name" value="PINc/VapC_TA"/>
</dbReference>
<dbReference type="EMBL" id="ACJM01000005">
    <property type="protein sequence ID" value="EEG78002.1"/>
    <property type="molecule type" value="Genomic_DNA"/>
</dbReference>
<dbReference type="RefSeq" id="WP_008515947.1">
    <property type="nucleotide sequence ID" value="NZ_ACJM01000005.1"/>
</dbReference>
<reference evidence="2 3" key="1">
    <citation type="submission" date="2009-02" db="EMBL/GenBank/DDBJ databases">
        <title>Sequencing of the draft genome and assembly of Dethiobacter alkaliphilus AHT 1.</title>
        <authorList>
            <consortium name="US DOE Joint Genome Institute (JGI-PGF)"/>
            <person name="Lucas S."/>
            <person name="Copeland A."/>
            <person name="Lapidus A."/>
            <person name="Glavina del Rio T."/>
            <person name="Dalin E."/>
            <person name="Tice H."/>
            <person name="Bruce D."/>
            <person name="Goodwin L."/>
            <person name="Pitluck S."/>
            <person name="Larimer F."/>
            <person name="Land M.L."/>
            <person name="Hauser L."/>
            <person name="Muyzer G."/>
        </authorList>
    </citation>
    <scope>NUCLEOTIDE SEQUENCE [LARGE SCALE GENOMIC DNA]</scope>
    <source>
        <strain evidence="2 3">AHT 1</strain>
    </source>
</reference>
<evidence type="ECO:0000259" key="1">
    <source>
        <dbReference type="Pfam" id="PF01850"/>
    </source>
</evidence>
<gene>
    <name evidence="2" type="ORF">DealDRAFT_1301</name>
</gene>
<protein>
    <submittedName>
        <fullName evidence="2">PilT protein domain protein</fullName>
    </submittedName>
</protein>
<organism evidence="2 3">
    <name type="scientific">Dethiobacter alkaliphilus AHT 1</name>
    <dbReference type="NCBI Taxonomy" id="555088"/>
    <lineage>
        <taxon>Bacteria</taxon>
        <taxon>Bacillati</taxon>
        <taxon>Bacillota</taxon>
        <taxon>Dethiobacteria</taxon>
        <taxon>Dethiobacterales</taxon>
        <taxon>Dethiobacteraceae</taxon>
        <taxon>Dethiobacter</taxon>
    </lineage>
</organism>
<sequence>MNNLWLDTNVLLRFITGDPPEMARKALSLFRRAEAGEVSLCLSVLVMAEAVWTLTSFYRYSKQEVSDVLIPLINADGILAEEPELLLEALTQMTAQNIDFVDAYLAAAARRRGEPVCSFDEDFKRLQVTLIPPE</sequence>
<dbReference type="InterPro" id="IPR029060">
    <property type="entry name" value="PIN-like_dom_sf"/>
</dbReference>
<dbReference type="AlphaFoldDB" id="C0GFP2"/>
<comment type="caution">
    <text evidence="2">The sequence shown here is derived from an EMBL/GenBank/DDBJ whole genome shotgun (WGS) entry which is preliminary data.</text>
</comment>
<dbReference type="PANTHER" id="PTHR38826:SF5">
    <property type="entry name" value="RIBONUCLEASE VAPC13"/>
    <property type="match status" value="1"/>
</dbReference>
<proteinExistence type="predicted"/>
<dbReference type="PANTHER" id="PTHR38826">
    <property type="entry name" value="RIBONUCLEASE VAPC13"/>
    <property type="match status" value="1"/>
</dbReference>
<dbReference type="STRING" id="555088.DealDRAFT_1301"/>
<evidence type="ECO:0000313" key="2">
    <source>
        <dbReference type="EMBL" id="EEG78002.1"/>
    </source>
</evidence>